<organism evidence="1">
    <name type="scientific">marine sediment metagenome</name>
    <dbReference type="NCBI Taxonomy" id="412755"/>
    <lineage>
        <taxon>unclassified sequences</taxon>
        <taxon>metagenomes</taxon>
        <taxon>ecological metagenomes</taxon>
    </lineage>
</organism>
<gene>
    <name evidence="1" type="ORF">S03H2_08067</name>
</gene>
<reference evidence="1" key="1">
    <citation type="journal article" date="2014" name="Front. Microbiol.">
        <title>High frequency of phylogenetically diverse reductive dehalogenase-homologous genes in deep subseafloor sedimentary metagenomes.</title>
        <authorList>
            <person name="Kawai M."/>
            <person name="Futagami T."/>
            <person name="Toyoda A."/>
            <person name="Takaki Y."/>
            <person name="Nishi S."/>
            <person name="Hori S."/>
            <person name="Arai W."/>
            <person name="Tsubouchi T."/>
            <person name="Morono Y."/>
            <person name="Uchiyama I."/>
            <person name="Ito T."/>
            <person name="Fujiyama A."/>
            <person name="Inagaki F."/>
            <person name="Takami H."/>
        </authorList>
    </citation>
    <scope>NUCLEOTIDE SEQUENCE</scope>
    <source>
        <strain evidence="1">Expedition CK06-06</strain>
    </source>
</reference>
<evidence type="ECO:0000313" key="1">
    <source>
        <dbReference type="EMBL" id="GAH28128.1"/>
    </source>
</evidence>
<dbReference type="EMBL" id="BARU01003847">
    <property type="protein sequence ID" value="GAH28128.1"/>
    <property type="molecule type" value="Genomic_DNA"/>
</dbReference>
<dbReference type="AlphaFoldDB" id="X1G527"/>
<accession>X1G527</accession>
<proteinExistence type="predicted"/>
<sequence>KGEAITRIDGIFCRFNDNTHLSFIAFRHSKDPSKNRGVIFRDGIAIIFHKYEIVTTKYLDFVKLRN</sequence>
<feature type="non-terminal residue" evidence="1">
    <location>
        <position position="1"/>
    </location>
</feature>
<name>X1G527_9ZZZZ</name>
<comment type="caution">
    <text evidence="1">The sequence shown here is derived from an EMBL/GenBank/DDBJ whole genome shotgun (WGS) entry which is preliminary data.</text>
</comment>
<protein>
    <submittedName>
        <fullName evidence="1">Uncharacterized protein</fullName>
    </submittedName>
</protein>